<dbReference type="InterPro" id="IPR010451">
    <property type="entry name" value="Acetoacetate_decarboxylase"/>
</dbReference>
<dbReference type="PATRIC" id="fig|913848.6.peg.1468"/>
<dbReference type="GO" id="GO:0016829">
    <property type="term" value="F:lyase activity"/>
    <property type="evidence" value="ECO:0007669"/>
    <property type="project" value="InterPro"/>
</dbReference>
<dbReference type="InterPro" id="IPR023375">
    <property type="entry name" value="ADC_dom_sf"/>
</dbReference>
<dbReference type="EMBL" id="AZCN01000038">
    <property type="protein sequence ID" value="KRK16015.1"/>
    <property type="molecule type" value="Genomic_DNA"/>
</dbReference>
<accession>A0A0R1F2F5</accession>
<name>A0A0R1F2F5_9LACO</name>
<reference evidence="1 2" key="1">
    <citation type="journal article" date="2015" name="Genome Announc.">
        <title>Expanding the biotechnology potential of lactobacilli through comparative genomics of 213 strains and associated genera.</title>
        <authorList>
            <person name="Sun Z."/>
            <person name="Harris H.M."/>
            <person name="McCann A."/>
            <person name="Guo C."/>
            <person name="Argimon S."/>
            <person name="Zhang W."/>
            <person name="Yang X."/>
            <person name="Jeffery I.B."/>
            <person name="Cooney J.C."/>
            <person name="Kagawa T.F."/>
            <person name="Liu W."/>
            <person name="Song Y."/>
            <person name="Salvetti E."/>
            <person name="Wrobel A."/>
            <person name="Rasinkangas P."/>
            <person name="Parkhill J."/>
            <person name="Rea M.C."/>
            <person name="O'Sullivan O."/>
            <person name="Ritari J."/>
            <person name="Douillard F.P."/>
            <person name="Paul Ross R."/>
            <person name="Yang R."/>
            <person name="Briner A.E."/>
            <person name="Felis G.E."/>
            <person name="de Vos W.M."/>
            <person name="Barrangou R."/>
            <person name="Klaenhammer T.R."/>
            <person name="Caufield P.W."/>
            <person name="Cui Y."/>
            <person name="Zhang H."/>
            <person name="O'Toole P.W."/>
        </authorList>
    </citation>
    <scope>NUCLEOTIDE SEQUENCE [LARGE SCALE GENOMIC DNA]</scope>
    <source>
        <strain evidence="1 2">DSM 20001</strain>
    </source>
</reference>
<dbReference type="eggNOG" id="COG4689">
    <property type="taxonomic scope" value="Bacteria"/>
</dbReference>
<organism evidence="1 2">
    <name type="scientific">Loigolactobacillus coryniformis subsp. coryniformis KCTC 3167 = DSM 20001</name>
    <dbReference type="NCBI Taxonomy" id="913848"/>
    <lineage>
        <taxon>Bacteria</taxon>
        <taxon>Bacillati</taxon>
        <taxon>Bacillota</taxon>
        <taxon>Bacilli</taxon>
        <taxon>Lactobacillales</taxon>
        <taxon>Lactobacillaceae</taxon>
        <taxon>Loigolactobacillus</taxon>
    </lineage>
</organism>
<dbReference type="SUPFAM" id="SSF160104">
    <property type="entry name" value="Acetoacetate decarboxylase-like"/>
    <property type="match status" value="1"/>
</dbReference>
<evidence type="ECO:0000313" key="2">
    <source>
        <dbReference type="Proteomes" id="UP000051181"/>
    </source>
</evidence>
<comment type="caution">
    <text evidence="1">The sequence shown here is derived from an EMBL/GenBank/DDBJ whole genome shotgun (WGS) entry which is preliminary data.</text>
</comment>
<dbReference type="Proteomes" id="UP000051181">
    <property type="component" value="Unassembled WGS sequence"/>
</dbReference>
<dbReference type="AlphaFoldDB" id="A0A0R1F2F5"/>
<protein>
    <submittedName>
        <fullName evidence="1">Putative acetoacetate decarboxylase (Putative)</fullName>
    </submittedName>
</protein>
<gene>
    <name evidence="1" type="ORF">FD22_GL001429</name>
</gene>
<dbReference type="Pfam" id="PF06314">
    <property type="entry name" value="ADC"/>
    <property type="match status" value="1"/>
</dbReference>
<proteinExistence type="predicted"/>
<sequence>MMSSFLIDPSEMKQFLVRPRLDDQEGVMFAYAAPAEVLAKLLPPPLKLVAPMVCGYVVQMGKPSFGGPYLESVLYVLANYRDKVVGAYPFNLMLHGPGAETGIISGREGAGIPKKMADHMEIRRNDQQATAIVERHGVRLLEVTWTAGTPNDPQTAQQVFSQLKLNSQVEQASLFYKYQMDQAADGTNVFHDAALVSTQQSVITDRLEPGSLRIKVASSEDDPYGELKVIKPLGAAWYHVASSVMHNTIKLEDADAGKIMPYLVSGRYDRGIINPNVTTFII</sequence>
<dbReference type="Gene3D" id="2.40.400.10">
    <property type="entry name" value="Acetoacetate decarboxylase-like"/>
    <property type="match status" value="1"/>
</dbReference>
<evidence type="ECO:0000313" key="1">
    <source>
        <dbReference type="EMBL" id="KRK16015.1"/>
    </source>
</evidence>